<dbReference type="PANTHER" id="PTHR43434:SF1">
    <property type="entry name" value="PHOSPHOGLYCOLATE PHOSPHATASE"/>
    <property type="match status" value="1"/>
</dbReference>
<proteinExistence type="predicted"/>
<name>A0A840WH32_9ACTN</name>
<dbReference type="Proteomes" id="UP000579647">
    <property type="component" value="Unassembled WGS sequence"/>
</dbReference>
<accession>A0A840WH32</accession>
<dbReference type="SUPFAM" id="SSF56784">
    <property type="entry name" value="HAD-like"/>
    <property type="match status" value="1"/>
</dbReference>
<dbReference type="PANTHER" id="PTHR43434">
    <property type="entry name" value="PHOSPHOGLYCOLATE PHOSPHATASE"/>
    <property type="match status" value="1"/>
</dbReference>
<sequence>MAVTTLVVGYHHALTTASEQDFRPHSGHLRQVLAEHDITLSEAARADFDRRLVTWQRLAHASAMADLITMVLSRHGIDQPLSSSELAVQMCERAGDAPVTAEAARTLTRLLEQGYGVLVATTTCRPQEQRAKALADAGLGDVPLVTSSQLGVAAPHPEFYEHVLRRCAAAPGRVLWVGSDPIEDVAGPRAHGMHAAAVLPTTAAGRRERAARAGAHTVLTSLQELPDVLVPLARP</sequence>
<evidence type="ECO:0000313" key="1">
    <source>
        <dbReference type="EMBL" id="MBB5494773.1"/>
    </source>
</evidence>
<reference evidence="1 2" key="1">
    <citation type="submission" date="2020-08" db="EMBL/GenBank/DDBJ databases">
        <title>Sequencing the genomes of 1000 actinobacteria strains.</title>
        <authorList>
            <person name="Klenk H.-P."/>
        </authorList>
    </citation>
    <scope>NUCLEOTIDE SEQUENCE [LARGE SCALE GENOMIC DNA]</scope>
    <source>
        <strain evidence="1 2">DSM 44598</strain>
    </source>
</reference>
<dbReference type="Pfam" id="PF00702">
    <property type="entry name" value="Hydrolase"/>
    <property type="match status" value="1"/>
</dbReference>
<keyword evidence="2" id="KW-1185">Reference proteome</keyword>
<evidence type="ECO:0000313" key="2">
    <source>
        <dbReference type="Proteomes" id="UP000579647"/>
    </source>
</evidence>
<dbReference type="GO" id="GO:0008967">
    <property type="term" value="F:phosphoglycolate phosphatase activity"/>
    <property type="evidence" value="ECO:0007669"/>
    <property type="project" value="TreeGrafter"/>
</dbReference>
<protein>
    <submittedName>
        <fullName evidence="1">FMN phosphatase YigB (HAD superfamily)</fullName>
    </submittedName>
</protein>
<dbReference type="InterPro" id="IPR050155">
    <property type="entry name" value="HAD-like_hydrolase_sf"/>
</dbReference>
<organism evidence="1 2">
    <name type="scientific">Nocardiopsis metallicus</name>
    <dbReference type="NCBI Taxonomy" id="179819"/>
    <lineage>
        <taxon>Bacteria</taxon>
        <taxon>Bacillati</taxon>
        <taxon>Actinomycetota</taxon>
        <taxon>Actinomycetes</taxon>
        <taxon>Streptosporangiales</taxon>
        <taxon>Nocardiopsidaceae</taxon>
        <taxon>Nocardiopsis</taxon>
    </lineage>
</organism>
<dbReference type="Gene3D" id="3.40.50.1000">
    <property type="entry name" value="HAD superfamily/HAD-like"/>
    <property type="match status" value="1"/>
</dbReference>
<dbReference type="InterPro" id="IPR023214">
    <property type="entry name" value="HAD_sf"/>
</dbReference>
<gene>
    <name evidence="1" type="ORF">HNR07_005910</name>
</gene>
<dbReference type="InterPro" id="IPR036412">
    <property type="entry name" value="HAD-like_sf"/>
</dbReference>
<dbReference type="GO" id="GO:0006281">
    <property type="term" value="P:DNA repair"/>
    <property type="evidence" value="ECO:0007669"/>
    <property type="project" value="TreeGrafter"/>
</dbReference>
<comment type="caution">
    <text evidence="1">The sequence shown here is derived from an EMBL/GenBank/DDBJ whole genome shotgun (WGS) entry which is preliminary data.</text>
</comment>
<dbReference type="AlphaFoldDB" id="A0A840WH32"/>
<dbReference type="EMBL" id="JACHDO010000001">
    <property type="protein sequence ID" value="MBB5494773.1"/>
    <property type="molecule type" value="Genomic_DNA"/>
</dbReference>